<evidence type="ECO:0000256" key="11">
    <source>
        <dbReference type="RuleBase" id="RU003357"/>
    </source>
</evidence>
<gene>
    <name evidence="15" type="ORF">HPS54_01815</name>
</gene>
<dbReference type="Gene3D" id="2.170.130.10">
    <property type="entry name" value="TonB-dependent receptor, plug domain"/>
    <property type="match status" value="1"/>
</dbReference>
<evidence type="ECO:0000256" key="1">
    <source>
        <dbReference type="ARBA" id="ARBA00004571"/>
    </source>
</evidence>
<proteinExistence type="inferred from homology"/>
<evidence type="ECO:0000256" key="7">
    <source>
        <dbReference type="ARBA" id="ARBA00023136"/>
    </source>
</evidence>
<keyword evidence="7 10" id="KW-0472">Membrane</keyword>
<dbReference type="Proteomes" id="UP000820977">
    <property type="component" value="Unassembled WGS sequence"/>
</dbReference>
<dbReference type="Gene3D" id="2.40.170.20">
    <property type="entry name" value="TonB-dependent receptor, beta-barrel domain"/>
    <property type="match status" value="1"/>
</dbReference>
<evidence type="ECO:0000256" key="2">
    <source>
        <dbReference type="ARBA" id="ARBA00022448"/>
    </source>
</evidence>
<keyword evidence="3 10" id="KW-1134">Transmembrane beta strand</keyword>
<evidence type="ECO:0000256" key="5">
    <source>
        <dbReference type="ARBA" id="ARBA00022729"/>
    </source>
</evidence>
<dbReference type="Pfam" id="PF07715">
    <property type="entry name" value="Plug"/>
    <property type="match status" value="1"/>
</dbReference>
<sequence>MQTILRKVFIALLVMTASAVSAQRTVNGTVTDGRGTPLIGASVSLKHRPHTGTTTDTKGHYTLVIPAGEDPTLQVSYIGYIPRTGKPSIKTNRLDLALNEDETGLQTVVITGTRTPKLLKDAPIVTKVISADRIKKTDATHIGELLQAEIPGIEFSYAMDQQVTLNMQGFGGNSVLFLQDGERIAGETLDNIDYNRLNMDNVERIEIVKGAASSLYGSNAVGGVVNVITRDATEPWTANLNARIGAHNNQRYGGSFSFKSGKFNSLTNIQHTHADAIDLGRDGDYSTVFGSKTWNIKERLTFNATDRLNFTGRAGYYFRERDKSADTRNRYRSFSGGIKGRYSFAGGKDDIEVAYSFDQYDKSDLITSSRNDIRDYSNVQNSLRALYNHKTGRKNVLTVGGDYMRDYLMSYQFENNGSKRQYTCDAFAQADLHVTDKLSAIAGLRYDYYSEARANNLSSKLGMMYKVGNCSLRGSYSGGFRAPTLKEMYMSFDMASIFMIYGNENLKPERSHNFSLLAEYIKGRCSVTVTGYYNKVDNRITTAWNKALNGMQYVNMAPLKISGFDVNAQVKYPCGFGASASYAYTHEHIKAGEPLTSSTRPHTATARIEYDRQWKSYGFCITLSGRFLSGVTTDEYTSVSSYEETSRQRYPGYAMWKLSLAQRIAKGVNITLAADNLLNYRPSYYYNNSPSTTGTTLAAGISVDIDKIFK</sequence>
<dbReference type="SUPFAM" id="SSF56935">
    <property type="entry name" value="Porins"/>
    <property type="match status" value="1"/>
</dbReference>
<dbReference type="PROSITE" id="PS52016">
    <property type="entry name" value="TONB_DEPENDENT_REC_3"/>
    <property type="match status" value="1"/>
</dbReference>
<comment type="subcellular location">
    <subcellularLocation>
        <location evidence="1 10">Cell outer membrane</location>
        <topology evidence="1 10">Multi-pass membrane protein</topology>
    </subcellularLocation>
</comment>
<organism evidence="15 16">
    <name type="scientific">Xylanibacter caecicola</name>
    <dbReference type="NCBI Taxonomy" id="2736294"/>
    <lineage>
        <taxon>Bacteria</taxon>
        <taxon>Pseudomonadati</taxon>
        <taxon>Bacteroidota</taxon>
        <taxon>Bacteroidia</taxon>
        <taxon>Bacteroidales</taxon>
        <taxon>Prevotellaceae</taxon>
        <taxon>Xylanibacter</taxon>
    </lineage>
</organism>
<keyword evidence="8 15" id="KW-0675">Receptor</keyword>
<protein>
    <submittedName>
        <fullName evidence="15">TonB-dependent receptor</fullName>
    </submittedName>
</protein>
<dbReference type="Pfam" id="PF00593">
    <property type="entry name" value="TonB_dep_Rec_b-barrel"/>
    <property type="match status" value="1"/>
</dbReference>
<evidence type="ECO:0000313" key="15">
    <source>
        <dbReference type="EMBL" id="NPE24266.1"/>
    </source>
</evidence>
<keyword evidence="9 10" id="KW-0998">Cell outer membrane</keyword>
<keyword evidence="4 10" id="KW-0812">Transmembrane</keyword>
<dbReference type="PANTHER" id="PTHR30069">
    <property type="entry name" value="TONB-DEPENDENT OUTER MEMBRANE RECEPTOR"/>
    <property type="match status" value="1"/>
</dbReference>
<accession>A0ABX2AYP4</accession>
<reference evidence="15 16" key="1">
    <citation type="submission" date="2020-05" db="EMBL/GenBank/DDBJ databases">
        <title>Distinct polysaccharide utilization as determinants for interspecies competition between intestinal Prevotella spp.</title>
        <authorList>
            <person name="Galvez E.J.C."/>
            <person name="Iljazovic A."/>
            <person name="Strowig T."/>
        </authorList>
    </citation>
    <scope>NUCLEOTIDE SEQUENCE [LARGE SCALE GENOMIC DNA]</scope>
    <source>
        <strain evidence="15 16">PCHR</strain>
    </source>
</reference>
<keyword evidence="6 11" id="KW-0798">TonB box</keyword>
<feature type="chain" id="PRO_5046285448" evidence="12">
    <location>
        <begin position="23"/>
        <end position="710"/>
    </location>
</feature>
<keyword evidence="5 12" id="KW-0732">Signal</keyword>
<keyword evidence="16" id="KW-1185">Reference proteome</keyword>
<dbReference type="RefSeq" id="WP_172343769.1">
    <property type="nucleotide sequence ID" value="NZ_CATJFF010000073.1"/>
</dbReference>
<feature type="domain" description="TonB-dependent receptor plug" evidence="14">
    <location>
        <begin position="120"/>
        <end position="224"/>
    </location>
</feature>
<comment type="similarity">
    <text evidence="10 11">Belongs to the TonB-dependent receptor family.</text>
</comment>
<evidence type="ECO:0000259" key="13">
    <source>
        <dbReference type="Pfam" id="PF00593"/>
    </source>
</evidence>
<dbReference type="InterPro" id="IPR012910">
    <property type="entry name" value="Plug_dom"/>
</dbReference>
<feature type="signal peptide" evidence="12">
    <location>
        <begin position="1"/>
        <end position="22"/>
    </location>
</feature>
<evidence type="ECO:0000256" key="10">
    <source>
        <dbReference type="PROSITE-ProRule" id="PRU01360"/>
    </source>
</evidence>
<evidence type="ECO:0000256" key="9">
    <source>
        <dbReference type="ARBA" id="ARBA00023237"/>
    </source>
</evidence>
<keyword evidence="2 10" id="KW-0813">Transport</keyword>
<name>A0ABX2AYP4_9BACT</name>
<evidence type="ECO:0000256" key="6">
    <source>
        <dbReference type="ARBA" id="ARBA00023077"/>
    </source>
</evidence>
<feature type="domain" description="TonB-dependent receptor-like beta-barrel" evidence="13">
    <location>
        <begin position="244"/>
        <end position="677"/>
    </location>
</feature>
<dbReference type="Pfam" id="PF13715">
    <property type="entry name" value="CarbopepD_reg_2"/>
    <property type="match status" value="1"/>
</dbReference>
<dbReference type="InterPro" id="IPR037066">
    <property type="entry name" value="Plug_dom_sf"/>
</dbReference>
<dbReference type="Gene3D" id="2.60.40.1120">
    <property type="entry name" value="Carboxypeptidase-like, regulatory domain"/>
    <property type="match status" value="1"/>
</dbReference>
<evidence type="ECO:0000259" key="14">
    <source>
        <dbReference type="Pfam" id="PF07715"/>
    </source>
</evidence>
<comment type="caution">
    <text evidence="15">The sequence shown here is derived from an EMBL/GenBank/DDBJ whole genome shotgun (WGS) entry which is preliminary data.</text>
</comment>
<dbReference type="CDD" id="cd01347">
    <property type="entry name" value="ligand_gated_channel"/>
    <property type="match status" value="1"/>
</dbReference>
<evidence type="ECO:0000256" key="4">
    <source>
        <dbReference type="ARBA" id="ARBA00022692"/>
    </source>
</evidence>
<evidence type="ECO:0000256" key="3">
    <source>
        <dbReference type="ARBA" id="ARBA00022452"/>
    </source>
</evidence>
<dbReference type="InterPro" id="IPR039426">
    <property type="entry name" value="TonB-dep_rcpt-like"/>
</dbReference>
<dbReference type="EMBL" id="JABKKJ010000002">
    <property type="protein sequence ID" value="NPE24266.1"/>
    <property type="molecule type" value="Genomic_DNA"/>
</dbReference>
<dbReference type="InterPro" id="IPR036942">
    <property type="entry name" value="Beta-barrel_TonB_sf"/>
</dbReference>
<evidence type="ECO:0000256" key="8">
    <source>
        <dbReference type="ARBA" id="ARBA00023170"/>
    </source>
</evidence>
<evidence type="ECO:0000313" key="16">
    <source>
        <dbReference type="Proteomes" id="UP000820977"/>
    </source>
</evidence>
<dbReference type="SUPFAM" id="SSF49464">
    <property type="entry name" value="Carboxypeptidase regulatory domain-like"/>
    <property type="match status" value="1"/>
</dbReference>
<dbReference type="PANTHER" id="PTHR30069:SF29">
    <property type="entry name" value="HEMOGLOBIN AND HEMOGLOBIN-HAPTOGLOBIN-BINDING PROTEIN 1-RELATED"/>
    <property type="match status" value="1"/>
</dbReference>
<evidence type="ECO:0000256" key="12">
    <source>
        <dbReference type="SAM" id="SignalP"/>
    </source>
</evidence>
<dbReference type="InterPro" id="IPR008969">
    <property type="entry name" value="CarboxyPept-like_regulatory"/>
</dbReference>
<dbReference type="InterPro" id="IPR000531">
    <property type="entry name" value="Beta-barrel_TonB"/>
</dbReference>